<gene>
    <name evidence="4" type="ORF">MNOR_LOCUS13108</name>
</gene>
<dbReference type="SUPFAM" id="SSF52540">
    <property type="entry name" value="P-loop containing nucleoside triphosphate hydrolases"/>
    <property type="match status" value="1"/>
</dbReference>
<dbReference type="PANTHER" id="PTHR10704">
    <property type="entry name" value="CARBOHYDRATE SULFOTRANSFERASE"/>
    <property type="match status" value="1"/>
</dbReference>
<dbReference type="GO" id="GO:0006044">
    <property type="term" value="P:N-acetylglucosamine metabolic process"/>
    <property type="evidence" value="ECO:0007669"/>
    <property type="project" value="TreeGrafter"/>
</dbReference>
<dbReference type="PANTHER" id="PTHR10704:SF44">
    <property type="entry name" value="LD35051P-RELATED"/>
    <property type="match status" value="1"/>
</dbReference>
<sequence length="383" mass="43794">MDRRFKICSFFITASLLYFILSVLDDHIHNEIIKNVHQTSEHKSSLNWQQKNLESPPGGASSEISEASSSSRDINNMNEKTYANLRTPNILLLSSLGRSGSSFLGELLAQQKNAFYLFEPELYLHRWTNEGVNTNNSINIIRKMFACQFESDFIHWLHSRGFNLCVKSEKIKSICKGDKFCISSPLLAKVCQSESVNIIKVIKMRLSWTTELLMDPNLNLKVIHLIRDPRASINSMSKTQMPGMDPQLSCPSLIGDLQTFPVLQKIFPNKVTSVKYEDLALYPWETAQKLWSFLAEDDKSSLPVPWSTYLQEHTKPPPKSSYYSTKRNSSAEMEAWRDEISEKILLDVENYCGHVLQHLGHTTFGSIENCRNKSLSLYVKSQQ</sequence>
<reference evidence="4 5" key="1">
    <citation type="submission" date="2024-05" db="EMBL/GenBank/DDBJ databases">
        <authorList>
            <person name="Wallberg A."/>
        </authorList>
    </citation>
    <scope>NUCLEOTIDE SEQUENCE [LARGE SCALE GENOMIC DNA]</scope>
</reference>
<dbReference type="Proteomes" id="UP001497623">
    <property type="component" value="Unassembled WGS sequence"/>
</dbReference>
<dbReference type="GO" id="GO:0001517">
    <property type="term" value="F:N-acetylglucosamine 6-O-sulfotransferase activity"/>
    <property type="evidence" value="ECO:0007669"/>
    <property type="project" value="TreeGrafter"/>
</dbReference>
<dbReference type="InterPro" id="IPR000863">
    <property type="entry name" value="Sulfotransferase_dom"/>
</dbReference>
<feature type="domain" description="Sulfotransferase" evidence="3">
    <location>
        <begin position="91"/>
        <end position="358"/>
    </location>
</feature>
<organism evidence="4 5">
    <name type="scientific">Meganyctiphanes norvegica</name>
    <name type="common">Northern krill</name>
    <name type="synonym">Thysanopoda norvegica</name>
    <dbReference type="NCBI Taxonomy" id="48144"/>
    <lineage>
        <taxon>Eukaryota</taxon>
        <taxon>Metazoa</taxon>
        <taxon>Ecdysozoa</taxon>
        <taxon>Arthropoda</taxon>
        <taxon>Crustacea</taxon>
        <taxon>Multicrustacea</taxon>
        <taxon>Malacostraca</taxon>
        <taxon>Eumalacostraca</taxon>
        <taxon>Eucarida</taxon>
        <taxon>Euphausiacea</taxon>
        <taxon>Euphausiidae</taxon>
        <taxon>Meganyctiphanes</taxon>
    </lineage>
</organism>
<protein>
    <recommendedName>
        <fullName evidence="3">Sulfotransferase domain-containing protein</fullName>
    </recommendedName>
</protein>
<keyword evidence="2" id="KW-0812">Transmembrane</keyword>
<accession>A0AAV2QM60</accession>
<dbReference type="AlphaFoldDB" id="A0AAV2QM60"/>
<evidence type="ECO:0000313" key="5">
    <source>
        <dbReference type="Proteomes" id="UP001497623"/>
    </source>
</evidence>
<feature type="compositionally biased region" description="Low complexity" evidence="1">
    <location>
        <begin position="60"/>
        <end position="71"/>
    </location>
</feature>
<dbReference type="GO" id="GO:0006790">
    <property type="term" value="P:sulfur compound metabolic process"/>
    <property type="evidence" value="ECO:0007669"/>
    <property type="project" value="TreeGrafter"/>
</dbReference>
<name>A0AAV2QM60_MEGNR</name>
<evidence type="ECO:0000256" key="2">
    <source>
        <dbReference type="SAM" id="Phobius"/>
    </source>
</evidence>
<keyword evidence="2" id="KW-1133">Transmembrane helix</keyword>
<feature type="region of interest" description="Disordered" evidence="1">
    <location>
        <begin position="44"/>
        <end position="71"/>
    </location>
</feature>
<evidence type="ECO:0000256" key="1">
    <source>
        <dbReference type="SAM" id="MobiDB-lite"/>
    </source>
</evidence>
<proteinExistence type="predicted"/>
<dbReference type="InterPro" id="IPR051135">
    <property type="entry name" value="Gal/GlcNAc/GalNAc_ST"/>
</dbReference>
<keyword evidence="2" id="KW-0472">Membrane</keyword>
<dbReference type="Gene3D" id="3.40.50.300">
    <property type="entry name" value="P-loop containing nucleotide triphosphate hydrolases"/>
    <property type="match status" value="1"/>
</dbReference>
<dbReference type="Pfam" id="PF00685">
    <property type="entry name" value="Sulfotransfer_1"/>
    <property type="match status" value="1"/>
</dbReference>
<feature type="transmembrane region" description="Helical" evidence="2">
    <location>
        <begin position="7"/>
        <end position="24"/>
    </location>
</feature>
<dbReference type="EMBL" id="CAXKWB010007390">
    <property type="protein sequence ID" value="CAL4086894.1"/>
    <property type="molecule type" value="Genomic_DNA"/>
</dbReference>
<dbReference type="InterPro" id="IPR027417">
    <property type="entry name" value="P-loop_NTPase"/>
</dbReference>
<comment type="caution">
    <text evidence="4">The sequence shown here is derived from an EMBL/GenBank/DDBJ whole genome shotgun (WGS) entry which is preliminary data.</text>
</comment>
<evidence type="ECO:0000313" key="4">
    <source>
        <dbReference type="EMBL" id="CAL4086894.1"/>
    </source>
</evidence>
<evidence type="ECO:0000259" key="3">
    <source>
        <dbReference type="Pfam" id="PF00685"/>
    </source>
</evidence>
<keyword evidence="5" id="KW-1185">Reference proteome</keyword>